<dbReference type="InterPro" id="IPR010985">
    <property type="entry name" value="Ribbon_hlx_hlx"/>
</dbReference>
<protein>
    <recommendedName>
        <fullName evidence="3">Ribbon-helix-helix protein CopG domain-containing protein</fullName>
    </recommendedName>
</protein>
<organism evidence="1 2">
    <name type="scientific">Kumtagia ephedrae</name>
    <dbReference type="NCBI Taxonomy" id="2116701"/>
    <lineage>
        <taxon>Bacteria</taxon>
        <taxon>Pseudomonadati</taxon>
        <taxon>Pseudomonadota</taxon>
        <taxon>Alphaproteobacteria</taxon>
        <taxon>Hyphomicrobiales</taxon>
        <taxon>Phyllobacteriaceae</taxon>
        <taxon>Kumtagia</taxon>
    </lineage>
</organism>
<dbReference type="EMBL" id="PXYK01000006">
    <property type="protein sequence ID" value="PSJ62521.1"/>
    <property type="molecule type" value="Genomic_DNA"/>
</dbReference>
<dbReference type="GO" id="GO:0006355">
    <property type="term" value="P:regulation of DNA-templated transcription"/>
    <property type="evidence" value="ECO:0007669"/>
    <property type="project" value="InterPro"/>
</dbReference>
<evidence type="ECO:0000313" key="1">
    <source>
        <dbReference type="EMBL" id="PSJ62521.1"/>
    </source>
</evidence>
<dbReference type="OrthoDB" id="3174560at2"/>
<dbReference type="SUPFAM" id="SSF47598">
    <property type="entry name" value="Ribbon-helix-helix"/>
    <property type="match status" value="1"/>
</dbReference>
<gene>
    <name evidence="1" type="ORF">C7I84_07890</name>
</gene>
<keyword evidence="2" id="KW-1185">Reference proteome</keyword>
<accession>A0A2P7SJJ1</accession>
<proteinExistence type="predicted"/>
<name>A0A2P7SJJ1_9HYPH</name>
<comment type="caution">
    <text evidence="1">The sequence shown here is derived from an EMBL/GenBank/DDBJ whole genome shotgun (WGS) entry which is preliminary data.</text>
</comment>
<evidence type="ECO:0008006" key="3">
    <source>
        <dbReference type="Google" id="ProtNLM"/>
    </source>
</evidence>
<evidence type="ECO:0000313" key="2">
    <source>
        <dbReference type="Proteomes" id="UP000241229"/>
    </source>
</evidence>
<dbReference type="Gene3D" id="6.20.450.20">
    <property type="match status" value="1"/>
</dbReference>
<reference evidence="1 2" key="1">
    <citation type="submission" date="2018-03" db="EMBL/GenBank/DDBJ databases">
        <title>The draft genome of Mesorhizobium sp. 6GN-30.</title>
        <authorList>
            <person name="Liu L."/>
            <person name="Li L."/>
            <person name="Wang T."/>
            <person name="Zhang X."/>
            <person name="Liang L."/>
        </authorList>
    </citation>
    <scope>NUCLEOTIDE SEQUENCE [LARGE SCALE GENOMIC DNA]</scope>
    <source>
        <strain evidence="1 2">6GN30</strain>
    </source>
</reference>
<dbReference type="Proteomes" id="UP000241229">
    <property type="component" value="Unassembled WGS sequence"/>
</dbReference>
<dbReference type="AlphaFoldDB" id="A0A2P7SJJ1"/>
<dbReference type="RefSeq" id="WP_106771623.1">
    <property type="nucleotide sequence ID" value="NZ_PXYK01000006.1"/>
</dbReference>
<sequence>MADSTFTFRVDEELKSAFADAARAEDRTAAQLLRVLMREAVERSQAKREYDAWFDAEIDAALKEADDPNTEWVPHEVVKEDMARQRAELLARLEAGEK</sequence>